<protein>
    <submittedName>
        <fullName evidence="3">Uncharacterized protein</fullName>
    </submittedName>
</protein>
<feature type="region of interest" description="Disordered" evidence="2">
    <location>
        <begin position="327"/>
        <end position="348"/>
    </location>
</feature>
<keyword evidence="4" id="KW-1185">Reference proteome</keyword>
<keyword evidence="1" id="KW-0175">Coiled coil</keyword>
<dbReference type="AlphaFoldDB" id="A0A903VVM0"/>
<dbReference type="Proteomes" id="UP000008820">
    <property type="component" value="Chromosome 2"/>
</dbReference>
<evidence type="ECO:0000256" key="1">
    <source>
        <dbReference type="SAM" id="Coils"/>
    </source>
</evidence>
<feature type="compositionally biased region" description="Low complexity" evidence="2">
    <location>
        <begin position="338"/>
        <end position="348"/>
    </location>
</feature>
<feature type="coiled-coil region" evidence="1">
    <location>
        <begin position="82"/>
        <end position="229"/>
    </location>
</feature>
<evidence type="ECO:0000313" key="4">
    <source>
        <dbReference type="Proteomes" id="UP000008820"/>
    </source>
</evidence>
<proteinExistence type="predicted"/>
<accession>A0A903VVM0</accession>
<dbReference type="EnsemblMetazoa" id="AAEL029096-RA">
    <property type="protein sequence ID" value="AAEL029096-PA"/>
    <property type="gene ID" value="AAEL029096"/>
</dbReference>
<sequence>MASNMSVEDLARLVDLSIGVPDGIINCNQLYKLLHLLAGGVHDIQEALGASDETVDDADNPLNEPEQLEQICDTFRRHSTALENLDAQMQALADRLTKCCEERQTAEELTDRLAATEEQTKAAIAGLEEQMKANQEAIDERLKLLEEMLANLQRTVDEVKSKTDGVDLERLHEMETSSQAQNELAQDMDALKAQIAELLRERDEMNNIIKELVNEKDEMSAMMTKLCSEKDQLNAMVDKLAAKAGLAGAIESAGTTHQMITDLSCIACDTPVVQRDRDDLPVATPGKGKPKKVVRKLPKSEALTRIKARRAVGGSFTITKPEERILRPVAMSKDPCASSTTSSSSHRD</sequence>
<reference evidence="3 4" key="1">
    <citation type="submission" date="2017-06" db="EMBL/GenBank/DDBJ databases">
        <title>Aedes aegypti genome working group (AGWG) sequencing and assembly.</title>
        <authorList>
            <consortium name="Aedes aegypti Genome Working Group (AGWG)"/>
            <person name="Matthews B.J."/>
        </authorList>
    </citation>
    <scope>NUCLEOTIDE SEQUENCE [LARGE SCALE GENOMIC DNA]</scope>
    <source>
        <strain evidence="3 4">LVP_AGWG</strain>
    </source>
</reference>
<evidence type="ECO:0000313" key="3">
    <source>
        <dbReference type="EnsemblMetazoa" id="AAEL029096-PA"/>
    </source>
</evidence>
<reference evidence="3" key="2">
    <citation type="submission" date="2022-10" db="UniProtKB">
        <authorList>
            <consortium name="EnsemblMetazoa"/>
        </authorList>
    </citation>
    <scope>IDENTIFICATION</scope>
    <source>
        <strain evidence="3">LVP_AGWG</strain>
    </source>
</reference>
<evidence type="ECO:0000256" key="2">
    <source>
        <dbReference type="SAM" id="MobiDB-lite"/>
    </source>
</evidence>
<name>A0A903VVM0_AEDAE</name>
<organism evidence="3 4">
    <name type="scientific">Aedes aegypti</name>
    <name type="common">Yellowfever mosquito</name>
    <name type="synonym">Culex aegypti</name>
    <dbReference type="NCBI Taxonomy" id="7159"/>
    <lineage>
        <taxon>Eukaryota</taxon>
        <taxon>Metazoa</taxon>
        <taxon>Ecdysozoa</taxon>
        <taxon>Arthropoda</taxon>
        <taxon>Hexapoda</taxon>
        <taxon>Insecta</taxon>
        <taxon>Pterygota</taxon>
        <taxon>Neoptera</taxon>
        <taxon>Endopterygota</taxon>
        <taxon>Diptera</taxon>
        <taxon>Nematocera</taxon>
        <taxon>Culicoidea</taxon>
        <taxon>Culicidae</taxon>
        <taxon>Culicinae</taxon>
        <taxon>Aedini</taxon>
        <taxon>Aedes</taxon>
        <taxon>Stegomyia</taxon>
    </lineage>
</organism>